<organism evidence="4 5">
    <name type="scientific">Micromonospora echinofusca</name>
    <dbReference type="NCBI Taxonomy" id="47858"/>
    <lineage>
        <taxon>Bacteria</taxon>
        <taxon>Bacillati</taxon>
        <taxon>Actinomycetota</taxon>
        <taxon>Actinomycetes</taxon>
        <taxon>Micromonosporales</taxon>
        <taxon>Micromonosporaceae</taxon>
        <taxon>Micromonospora</taxon>
    </lineage>
</organism>
<reference evidence="4 5" key="1">
    <citation type="submission" date="2019-12" db="EMBL/GenBank/DDBJ databases">
        <title>Whole genome sequencing of endophytic Actinobacterium Micromonospora sp. MPMI6T.</title>
        <authorList>
            <person name="Evv R."/>
            <person name="Podile A.R."/>
        </authorList>
    </citation>
    <scope>NUCLEOTIDE SEQUENCE [LARGE SCALE GENOMIC DNA]</scope>
    <source>
        <strain evidence="4 5">MPMI6</strain>
    </source>
</reference>
<evidence type="ECO:0000256" key="1">
    <source>
        <dbReference type="ARBA" id="ARBA00022737"/>
    </source>
</evidence>
<dbReference type="SMART" id="SM00116">
    <property type="entry name" value="CBS"/>
    <property type="match status" value="2"/>
</dbReference>
<dbReference type="PANTHER" id="PTHR48108">
    <property type="entry name" value="CBS DOMAIN-CONTAINING PROTEIN CBSX2, CHLOROPLASTIC"/>
    <property type="match status" value="1"/>
</dbReference>
<protein>
    <submittedName>
        <fullName evidence="4">CBS domain-containing protein</fullName>
    </submittedName>
</protein>
<dbReference type="Gene3D" id="3.10.580.10">
    <property type="entry name" value="CBS-domain"/>
    <property type="match status" value="1"/>
</dbReference>
<evidence type="ECO:0000313" key="4">
    <source>
        <dbReference type="EMBL" id="MBO4204538.1"/>
    </source>
</evidence>
<evidence type="ECO:0000259" key="3">
    <source>
        <dbReference type="PROSITE" id="PS51371"/>
    </source>
</evidence>
<dbReference type="InterPro" id="IPR051462">
    <property type="entry name" value="CBS_domain-containing"/>
</dbReference>
<dbReference type="InterPro" id="IPR000644">
    <property type="entry name" value="CBS_dom"/>
</dbReference>
<gene>
    <name evidence="4" type="ORF">GSF22_00705</name>
</gene>
<dbReference type="CDD" id="cd04622">
    <property type="entry name" value="CBS_pair_HRP1_like"/>
    <property type="match status" value="1"/>
</dbReference>
<dbReference type="EMBL" id="WVUH01000002">
    <property type="protein sequence ID" value="MBO4204538.1"/>
    <property type="molecule type" value="Genomic_DNA"/>
</dbReference>
<dbReference type="PANTHER" id="PTHR48108:SF34">
    <property type="entry name" value="CBS DOMAIN-CONTAINING PROTEIN YHCV"/>
    <property type="match status" value="1"/>
</dbReference>
<dbReference type="Pfam" id="PF00571">
    <property type="entry name" value="CBS"/>
    <property type="match status" value="2"/>
</dbReference>
<keyword evidence="1" id="KW-0677">Repeat</keyword>
<dbReference type="Proteomes" id="UP000823521">
    <property type="component" value="Unassembled WGS sequence"/>
</dbReference>
<dbReference type="SUPFAM" id="SSF54631">
    <property type="entry name" value="CBS-domain pair"/>
    <property type="match status" value="1"/>
</dbReference>
<feature type="domain" description="CBS" evidence="3">
    <location>
        <begin position="10"/>
        <end position="66"/>
    </location>
</feature>
<proteinExistence type="predicted"/>
<keyword evidence="5" id="KW-1185">Reference proteome</keyword>
<dbReference type="PROSITE" id="PS51371">
    <property type="entry name" value="CBS"/>
    <property type="match status" value="2"/>
</dbReference>
<keyword evidence="2" id="KW-0129">CBS domain</keyword>
<evidence type="ECO:0000256" key="2">
    <source>
        <dbReference type="PROSITE-ProRule" id="PRU00703"/>
    </source>
</evidence>
<dbReference type="RefSeq" id="WP_208810616.1">
    <property type="nucleotide sequence ID" value="NZ_WVUH01000002.1"/>
</dbReference>
<name>A0ABS3VJ92_MICEH</name>
<comment type="caution">
    <text evidence="4">The sequence shown here is derived from an EMBL/GenBank/DDBJ whole genome shotgun (WGS) entry which is preliminary data.</text>
</comment>
<feature type="domain" description="CBS" evidence="3">
    <location>
        <begin position="74"/>
        <end position="134"/>
    </location>
</feature>
<sequence length="142" mass="15372">MTTYRVADVMTKEVIYLPAETTLDEAAIAMREADIGDIVVTEGASLVGMVTDRDIVVRAVAERKDPRSTTIGSITTREVVMIEQHSNAADAANLMRERGVRRVLVCDAERQLVGIISLGDLAMCLDPNSALSDIAEKAPARQ</sequence>
<accession>A0ABS3VJ92</accession>
<dbReference type="InterPro" id="IPR046342">
    <property type="entry name" value="CBS_dom_sf"/>
</dbReference>
<evidence type="ECO:0000313" key="5">
    <source>
        <dbReference type="Proteomes" id="UP000823521"/>
    </source>
</evidence>